<evidence type="ECO:0000256" key="1">
    <source>
        <dbReference type="ARBA" id="ARBA00022679"/>
    </source>
</evidence>
<gene>
    <name evidence="3" type="ORF">GCM10010917_26770</name>
</gene>
<dbReference type="Proteomes" id="UP000609323">
    <property type="component" value="Unassembled WGS sequence"/>
</dbReference>
<evidence type="ECO:0000313" key="4">
    <source>
        <dbReference type="Proteomes" id="UP000609323"/>
    </source>
</evidence>
<comment type="caution">
    <text evidence="3">The sequence shown here is derived from an EMBL/GenBank/DDBJ whole genome shotgun (WGS) entry which is preliminary data.</text>
</comment>
<dbReference type="CDD" id="cd02440">
    <property type="entry name" value="AdoMet_MTases"/>
    <property type="match status" value="1"/>
</dbReference>
<accession>A0ABQ1GAX9</accession>
<sequence>MDQQGFNQWAPAYEQTIDRTQGYPFEGYEEVLRYCRNQRPAGSVLSILDIGIGTGRLSQELYEQGHEITGLDFSEEMLRIAADRMPEGRLYKADFAEGIPGAIMELKFSCILSTYAFHHVDDDRKIQLLRLFAGRLRKDGVIAIGDIGFQTSQDREHCRLEAGDNWDEEEWYIAADEFLPKLDKAGFKAGYRQVSGCAGVLTLSL</sequence>
<dbReference type="InterPro" id="IPR029063">
    <property type="entry name" value="SAM-dependent_MTases_sf"/>
</dbReference>
<keyword evidence="1" id="KW-0808">Transferase</keyword>
<dbReference type="SUPFAM" id="SSF53335">
    <property type="entry name" value="S-adenosyl-L-methionine-dependent methyltransferases"/>
    <property type="match status" value="1"/>
</dbReference>
<name>A0ABQ1GAX9_9BACL</name>
<dbReference type="Pfam" id="PF13649">
    <property type="entry name" value="Methyltransf_25"/>
    <property type="match status" value="1"/>
</dbReference>
<evidence type="ECO:0000259" key="2">
    <source>
        <dbReference type="Pfam" id="PF13649"/>
    </source>
</evidence>
<dbReference type="EMBL" id="BMHF01000008">
    <property type="protein sequence ID" value="GGA40142.1"/>
    <property type="molecule type" value="Genomic_DNA"/>
</dbReference>
<dbReference type="PANTHER" id="PTHR43861">
    <property type="entry name" value="TRANS-ACONITATE 2-METHYLTRANSFERASE-RELATED"/>
    <property type="match status" value="1"/>
</dbReference>
<dbReference type="RefSeq" id="WP_094092472.1">
    <property type="nucleotide sequence ID" value="NZ_BMHF01000008.1"/>
</dbReference>
<organism evidence="3 4">
    <name type="scientific">Paenibacillus physcomitrellae</name>
    <dbReference type="NCBI Taxonomy" id="1619311"/>
    <lineage>
        <taxon>Bacteria</taxon>
        <taxon>Bacillati</taxon>
        <taxon>Bacillota</taxon>
        <taxon>Bacilli</taxon>
        <taxon>Bacillales</taxon>
        <taxon>Paenibacillaceae</taxon>
        <taxon>Paenibacillus</taxon>
    </lineage>
</organism>
<reference evidence="4" key="1">
    <citation type="journal article" date="2019" name="Int. J. Syst. Evol. Microbiol.">
        <title>The Global Catalogue of Microorganisms (GCM) 10K type strain sequencing project: providing services to taxonomists for standard genome sequencing and annotation.</title>
        <authorList>
            <consortium name="The Broad Institute Genomics Platform"/>
            <consortium name="The Broad Institute Genome Sequencing Center for Infectious Disease"/>
            <person name="Wu L."/>
            <person name="Ma J."/>
        </authorList>
    </citation>
    <scope>NUCLEOTIDE SEQUENCE [LARGE SCALE GENOMIC DNA]</scope>
    <source>
        <strain evidence="4">CGMCC 1.15044</strain>
    </source>
</reference>
<proteinExistence type="predicted"/>
<dbReference type="InterPro" id="IPR041698">
    <property type="entry name" value="Methyltransf_25"/>
</dbReference>
<evidence type="ECO:0000313" key="3">
    <source>
        <dbReference type="EMBL" id="GGA40142.1"/>
    </source>
</evidence>
<feature type="domain" description="Methyltransferase" evidence="2">
    <location>
        <begin position="47"/>
        <end position="140"/>
    </location>
</feature>
<keyword evidence="4" id="KW-1185">Reference proteome</keyword>
<protein>
    <recommendedName>
        <fullName evidence="2">Methyltransferase domain-containing protein</fullName>
    </recommendedName>
</protein>
<dbReference type="Gene3D" id="3.40.50.150">
    <property type="entry name" value="Vaccinia Virus protein VP39"/>
    <property type="match status" value="1"/>
</dbReference>